<evidence type="ECO:0000259" key="2">
    <source>
        <dbReference type="SMART" id="SM00363"/>
    </source>
</evidence>
<dbReference type="Proteomes" id="UP000185473">
    <property type="component" value="Chromosome"/>
</dbReference>
<accession>A0A1L6RCK9</accession>
<keyword evidence="1" id="KW-0694">RNA-binding</keyword>
<name>A0A1L6RCK9_9LACO</name>
<dbReference type="PANTHER" id="PTHR13633">
    <property type="entry name" value="MITOCHONDRIAL TRANSCRIPTION RESCUE FACTOR 1"/>
    <property type="match status" value="1"/>
</dbReference>
<evidence type="ECO:0000256" key="1">
    <source>
        <dbReference type="PROSITE-ProRule" id="PRU00182"/>
    </source>
</evidence>
<dbReference type="Gene3D" id="3.30.1370.160">
    <property type="match status" value="1"/>
</dbReference>
<dbReference type="InterPro" id="IPR040591">
    <property type="entry name" value="RqcP2_RBD"/>
</dbReference>
<dbReference type="STRING" id="1631871.FOL01_1407"/>
<keyword evidence="4" id="KW-1185">Reference proteome</keyword>
<dbReference type="SUPFAM" id="SSF55174">
    <property type="entry name" value="Alpha-L RNA-binding motif"/>
    <property type="match status" value="1"/>
</dbReference>
<dbReference type="EMBL" id="CP014332">
    <property type="protein sequence ID" value="APS42266.1"/>
    <property type="molecule type" value="Genomic_DNA"/>
</dbReference>
<dbReference type="Pfam" id="PF01479">
    <property type="entry name" value="S4"/>
    <property type="match status" value="1"/>
</dbReference>
<dbReference type="InterPro" id="IPR012677">
    <property type="entry name" value="Nucleotide-bd_a/b_plait_sf"/>
</dbReference>
<dbReference type="AlphaFoldDB" id="A0A1L6RCK9"/>
<dbReference type="PROSITE" id="PS50889">
    <property type="entry name" value="S4"/>
    <property type="match status" value="1"/>
</dbReference>
<evidence type="ECO:0000313" key="3">
    <source>
        <dbReference type="EMBL" id="APS42266.1"/>
    </source>
</evidence>
<dbReference type="SMART" id="SM00363">
    <property type="entry name" value="S4"/>
    <property type="match status" value="1"/>
</dbReference>
<dbReference type="Gene3D" id="3.10.290.10">
    <property type="entry name" value="RNA-binding S4 domain"/>
    <property type="match status" value="1"/>
</dbReference>
<dbReference type="PANTHER" id="PTHR13633:SF3">
    <property type="entry name" value="MITOCHONDRIAL TRANSCRIPTION RESCUE FACTOR 1"/>
    <property type="match status" value="1"/>
</dbReference>
<proteinExistence type="predicted"/>
<protein>
    <recommendedName>
        <fullName evidence="2">RNA-binding S4 domain-containing protein</fullName>
    </recommendedName>
</protein>
<sequence>MVDNVAQHFRPNEATFLNSAEGLVRQVLDEYSPVLTNFLNPREIYILTTLVNQQDDLKVFQYGGYQNAENQRLLIAPNYYVPVLDDFDLKVIQIKYPEKFTTLHHSTILGTFMHNGIARQSIGDIIKGENETWYFVATKAIGTFILQQLDHIGKAKVRFKEVTGDHITVVDNEWTIINTTVSSLRLDSIVANGYNISRNHAKQMIEHDLVRVNWTDINKPDYVLAVNDLVSVRQYGRLKIDELNGLTKKNKWRITMAVIKK</sequence>
<dbReference type="InterPro" id="IPR048443">
    <property type="entry name" value="RqcP2_N"/>
</dbReference>
<dbReference type="CDD" id="cd00165">
    <property type="entry name" value="S4"/>
    <property type="match status" value="1"/>
</dbReference>
<gene>
    <name evidence="3" type="ORF">FOL01_1407</name>
</gene>
<dbReference type="RefSeq" id="WP_075270016.1">
    <property type="nucleotide sequence ID" value="NZ_CP014332.1"/>
</dbReference>
<reference evidence="3 4" key="1">
    <citation type="submission" date="2016-02" db="EMBL/GenBank/DDBJ databases">
        <title>Complete Genome Sequence of Weissella jogaejeotgali FOL01.</title>
        <authorList>
            <person name="Lee J.-H."/>
            <person name="Ku H.-J."/>
        </authorList>
    </citation>
    <scope>NUCLEOTIDE SEQUENCE [LARGE SCALE GENOMIC DNA]</scope>
    <source>
        <strain evidence="3 4">FOL01</strain>
    </source>
</reference>
<dbReference type="KEGG" id="wjo:FOL01_1407"/>
<dbReference type="Gene3D" id="3.30.70.330">
    <property type="match status" value="1"/>
</dbReference>
<dbReference type="InterPro" id="IPR002942">
    <property type="entry name" value="S4_RNA-bd"/>
</dbReference>
<organism evidence="3 4">
    <name type="scientific">Weissella jogaejeotgali</name>
    <dbReference type="NCBI Taxonomy" id="1631871"/>
    <lineage>
        <taxon>Bacteria</taxon>
        <taxon>Bacillati</taxon>
        <taxon>Bacillota</taxon>
        <taxon>Bacilli</taxon>
        <taxon>Lactobacillales</taxon>
        <taxon>Lactobacillaceae</taxon>
        <taxon>Weissella</taxon>
    </lineage>
</organism>
<feature type="domain" description="RNA-binding S4" evidence="2">
    <location>
        <begin position="184"/>
        <end position="244"/>
    </location>
</feature>
<dbReference type="GO" id="GO:0003723">
    <property type="term" value="F:RNA binding"/>
    <property type="evidence" value="ECO:0007669"/>
    <property type="project" value="UniProtKB-KW"/>
</dbReference>
<dbReference type="Pfam" id="PF21278">
    <property type="entry name" value="YlmH_1st"/>
    <property type="match status" value="1"/>
</dbReference>
<dbReference type="OrthoDB" id="9812787at2"/>
<evidence type="ECO:0000313" key="4">
    <source>
        <dbReference type="Proteomes" id="UP000185473"/>
    </source>
</evidence>
<dbReference type="InterPro" id="IPR036986">
    <property type="entry name" value="S4_RNA-bd_sf"/>
</dbReference>
<dbReference type="Pfam" id="PF17774">
    <property type="entry name" value="YlmH_RBD"/>
    <property type="match status" value="1"/>
</dbReference>